<name>A0A3B0TU60_9ZZZZ</name>
<evidence type="ECO:0000313" key="1">
    <source>
        <dbReference type="EMBL" id="VAW21508.1"/>
    </source>
</evidence>
<sequence>MVEPFKNFFNPEMIAQMGDYLQESATKCGVNFDEQGFVKFCVEGIGSRELKERSNRIVEGLKEYLPDDFLIAGKILVGSLDPSSDLPLDTSGDLMRGVGIRGWAIMPMADYVGAAGFMHVDEALEILRELTCRWSSEFGIRPFFRDHPERTLKIVNGWVGDDNFHVRRLISEGSRPRLPWGLRLYDFVEDPAPVIKLLEKLKDDTSEYVRRSVANNLNDIAKDHPDLVAKIAENWLQNATPDRKRLVRHALRSLIKQGHKGALKALGYGPANVNVNSFEVLTPEVVLGGALEFDLNLA</sequence>
<protein>
    <submittedName>
        <fullName evidence="1">DNA alkylation repair enzyme</fullName>
    </submittedName>
</protein>
<dbReference type="SUPFAM" id="SSF48371">
    <property type="entry name" value="ARM repeat"/>
    <property type="match status" value="1"/>
</dbReference>
<gene>
    <name evidence="1" type="ORF">MNBD_ALPHA11-1694</name>
</gene>
<dbReference type="AlphaFoldDB" id="A0A3B0TU60"/>
<dbReference type="Gene3D" id="1.25.40.290">
    <property type="entry name" value="ARM repeat domains"/>
    <property type="match status" value="1"/>
</dbReference>
<dbReference type="EMBL" id="UOEQ01000355">
    <property type="protein sequence ID" value="VAW21508.1"/>
    <property type="molecule type" value="Genomic_DNA"/>
</dbReference>
<dbReference type="InterPro" id="IPR016024">
    <property type="entry name" value="ARM-type_fold"/>
</dbReference>
<reference evidence="1" key="1">
    <citation type="submission" date="2018-06" db="EMBL/GenBank/DDBJ databases">
        <authorList>
            <person name="Zhirakovskaya E."/>
        </authorList>
    </citation>
    <scope>NUCLEOTIDE SEQUENCE</scope>
</reference>
<proteinExistence type="predicted"/>
<accession>A0A3B0TU60</accession>
<organism evidence="1">
    <name type="scientific">hydrothermal vent metagenome</name>
    <dbReference type="NCBI Taxonomy" id="652676"/>
    <lineage>
        <taxon>unclassified sequences</taxon>
        <taxon>metagenomes</taxon>
        <taxon>ecological metagenomes</taxon>
    </lineage>
</organism>
<feature type="non-terminal residue" evidence="1">
    <location>
        <position position="298"/>
    </location>
</feature>